<sequence length="255" mass="29880">MIIRKREDSFIMIEQHDHAKISGIIAQHWKNDYFFGMDWKDEVVLAIREHDRGWIEADSDPLWNTRQDKPYSFTDYPIVSKLAFYKKGIDEVEIKSKYASLLCSLHFISFLQNDGHFAAKQFVADERNRLRRLFKELGIQGNKEMETLVMDHLKILKFCDNLSLYICLNEPGVEKVNEHPFFRNGIPEAFPFTDDQPIHAHWMDLETVSLSVSPLSKEVSVYLPFKEVKIEEIMSNGLLKAYSETPESTREVKFK</sequence>
<dbReference type="Pfam" id="PF13030">
    <property type="entry name" value="DUF3891"/>
    <property type="match status" value="1"/>
</dbReference>
<evidence type="ECO:0000313" key="2">
    <source>
        <dbReference type="Proteomes" id="UP001623041"/>
    </source>
</evidence>
<name>A0ABW8RKB3_9BACI</name>
<proteinExistence type="predicted"/>
<reference evidence="1 2" key="1">
    <citation type="submission" date="2024-11" db="EMBL/GenBank/DDBJ databases">
        <authorList>
            <person name="Lucas J.A."/>
        </authorList>
    </citation>
    <scope>NUCLEOTIDE SEQUENCE [LARGE SCALE GENOMIC DNA]</scope>
    <source>
        <strain evidence="1 2">Z 5.4</strain>
    </source>
</reference>
<dbReference type="EMBL" id="JBJHQH010000009">
    <property type="protein sequence ID" value="MFK9092616.1"/>
    <property type="molecule type" value="Genomic_DNA"/>
</dbReference>
<dbReference type="RefSeq" id="WP_406581189.1">
    <property type="nucleotide sequence ID" value="NZ_JBJHQH010000009.1"/>
</dbReference>
<organism evidence="1 2">
    <name type="scientific">Bacillus salipaludis</name>
    <dbReference type="NCBI Taxonomy" id="2547811"/>
    <lineage>
        <taxon>Bacteria</taxon>
        <taxon>Bacillati</taxon>
        <taxon>Bacillota</taxon>
        <taxon>Bacilli</taxon>
        <taxon>Bacillales</taxon>
        <taxon>Bacillaceae</taxon>
        <taxon>Bacillus</taxon>
    </lineage>
</organism>
<gene>
    <name evidence="1" type="ORF">ACJEBI_14125</name>
</gene>
<accession>A0ABW8RKB3</accession>
<dbReference type="Proteomes" id="UP001623041">
    <property type="component" value="Unassembled WGS sequence"/>
</dbReference>
<protein>
    <submittedName>
        <fullName evidence="1">DUF3891 family protein</fullName>
    </submittedName>
</protein>
<evidence type="ECO:0000313" key="1">
    <source>
        <dbReference type="EMBL" id="MFK9092616.1"/>
    </source>
</evidence>
<comment type="caution">
    <text evidence="1">The sequence shown here is derived from an EMBL/GenBank/DDBJ whole genome shotgun (WGS) entry which is preliminary data.</text>
</comment>
<keyword evidence="2" id="KW-1185">Reference proteome</keyword>
<dbReference type="InterPro" id="IPR024992">
    <property type="entry name" value="DUF3891"/>
</dbReference>